<protein>
    <submittedName>
        <fullName evidence="1">Uncharacterized protein</fullName>
    </submittedName>
</protein>
<proteinExistence type="predicted"/>
<evidence type="ECO:0000313" key="1">
    <source>
        <dbReference type="EMBL" id="SVB00803.1"/>
    </source>
</evidence>
<organism evidence="1">
    <name type="scientific">marine metagenome</name>
    <dbReference type="NCBI Taxonomy" id="408172"/>
    <lineage>
        <taxon>unclassified sequences</taxon>
        <taxon>metagenomes</taxon>
        <taxon>ecological metagenomes</taxon>
    </lineage>
</organism>
<accession>A0A382AIJ3</accession>
<reference evidence="1" key="1">
    <citation type="submission" date="2018-05" db="EMBL/GenBank/DDBJ databases">
        <authorList>
            <person name="Lanie J.A."/>
            <person name="Ng W.-L."/>
            <person name="Kazmierczak K.M."/>
            <person name="Andrzejewski T.M."/>
            <person name="Davidsen T.M."/>
            <person name="Wayne K.J."/>
            <person name="Tettelin H."/>
            <person name="Glass J.I."/>
            <person name="Rusch D."/>
            <person name="Podicherti R."/>
            <person name="Tsui H.-C.T."/>
            <person name="Winkler M.E."/>
        </authorList>
    </citation>
    <scope>NUCLEOTIDE SEQUENCE</scope>
</reference>
<dbReference type="EMBL" id="UINC01025361">
    <property type="protein sequence ID" value="SVB00803.1"/>
    <property type="molecule type" value="Genomic_DNA"/>
</dbReference>
<sequence>MIYIPSVIKDIIYNYKQELEYEDNKKNHEKKFINTLYLIKKFRNMTFERRNHGSMGNSNRRTITIGPMNKNNHTYCFCFSICLNCNNYIHSSRMYNNDIAKTCQCY</sequence>
<gene>
    <name evidence="1" type="ORF">METZ01_LOCUS153657</name>
</gene>
<dbReference type="AlphaFoldDB" id="A0A382AIJ3"/>
<name>A0A382AIJ3_9ZZZZ</name>